<reference evidence="14 15" key="1">
    <citation type="journal article" date="2015" name="Nature">
        <title>rRNA introns, odd ribosomes, and small enigmatic genomes across a large radiation of phyla.</title>
        <authorList>
            <person name="Brown C.T."/>
            <person name="Hug L.A."/>
            <person name="Thomas B.C."/>
            <person name="Sharon I."/>
            <person name="Castelle C.J."/>
            <person name="Singh A."/>
            <person name="Wilkins M.J."/>
            <person name="Williams K.H."/>
            <person name="Banfield J.F."/>
        </authorList>
    </citation>
    <scope>NUCLEOTIDE SEQUENCE [LARGE SCALE GENOMIC DNA]</scope>
</reference>
<evidence type="ECO:0000256" key="3">
    <source>
        <dbReference type="ARBA" id="ARBA00007931"/>
    </source>
</evidence>
<sequence>MIWTIILFIALLSLLVFVHELGHFCVARRMGMKVEEFGFGFPPRLFGIRPKPEGTIYSINCIPIGGFVRIKGEGGGETQEPDSFASKAVWKRFLVLVAGVAMNIALAAFLFIMGFTFGIPSVITDDVPASAHIIDEKIQVYSVLSQSPAEMAGMVPGDILISVDGQVFAESEEVRNYIQTHGDEGILMTWKQTSGEIKTVAITAADLTEMDFHGLGVGFVKTGLVSYPIHKAIVQGMVATAALTWDITKAFGQIIKDVVIHQKVEAELSGPVGIAVMTGEVAQMGWTYLIHFAAVLSLNLAVINILPFPALDGGHVVFLLVEKIRRKPVGESLRSLANNLGFAFLIILAVIVTYRDVINFGA</sequence>
<keyword evidence="7" id="KW-0862">Zinc</keyword>
<dbReference type="InterPro" id="IPR036034">
    <property type="entry name" value="PDZ_sf"/>
</dbReference>
<feature type="transmembrane region" description="Helical" evidence="11">
    <location>
        <begin position="288"/>
        <end position="321"/>
    </location>
</feature>
<feature type="transmembrane region" description="Helical" evidence="11">
    <location>
        <begin position="6"/>
        <end position="26"/>
    </location>
</feature>
<keyword evidence="8 11" id="KW-1133">Transmembrane helix</keyword>
<evidence type="ECO:0000256" key="10">
    <source>
        <dbReference type="ARBA" id="ARBA00023136"/>
    </source>
</evidence>
<keyword evidence="10 11" id="KW-0472">Membrane</keyword>
<evidence type="ECO:0000256" key="7">
    <source>
        <dbReference type="ARBA" id="ARBA00022833"/>
    </source>
</evidence>
<keyword evidence="4 14" id="KW-0645">Protease</keyword>
<accession>A0A0G1RW44</accession>
<keyword evidence="9 14" id="KW-0482">Metalloprotease</keyword>
<evidence type="ECO:0000256" key="2">
    <source>
        <dbReference type="ARBA" id="ARBA00004141"/>
    </source>
</evidence>
<evidence type="ECO:0000256" key="11">
    <source>
        <dbReference type="SAM" id="Phobius"/>
    </source>
</evidence>
<dbReference type="PANTHER" id="PTHR42837:SF2">
    <property type="entry name" value="MEMBRANE METALLOPROTEASE ARASP2, CHLOROPLASTIC-RELATED"/>
    <property type="match status" value="1"/>
</dbReference>
<name>A0A0G1RW44_9BACT</name>
<evidence type="ECO:0000313" key="15">
    <source>
        <dbReference type="Proteomes" id="UP000034705"/>
    </source>
</evidence>
<protein>
    <submittedName>
        <fullName evidence="14">Membrane-associated zinc metalloprotease</fullName>
    </submittedName>
</protein>
<feature type="domain" description="Peptidase M50" evidence="12">
    <location>
        <begin position="8"/>
        <end position="348"/>
    </location>
</feature>
<proteinExistence type="inferred from homology"/>
<dbReference type="Gene3D" id="2.30.42.10">
    <property type="match status" value="1"/>
</dbReference>
<dbReference type="EMBL" id="LCMG01000003">
    <property type="protein sequence ID" value="KKU34178.1"/>
    <property type="molecule type" value="Genomic_DNA"/>
</dbReference>
<evidence type="ECO:0000256" key="6">
    <source>
        <dbReference type="ARBA" id="ARBA00022801"/>
    </source>
</evidence>
<comment type="cofactor">
    <cofactor evidence="1">
        <name>Zn(2+)</name>
        <dbReference type="ChEBI" id="CHEBI:29105"/>
    </cofactor>
</comment>
<dbReference type="SUPFAM" id="SSF50156">
    <property type="entry name" value="PDZ domain-like"/>
    <property type="match status" value="1"/>
</dbReference>
<keyword evidence="6" id="KW-0378">Hydrolase</keyword>
<evidence type="ECO:0000256" key="8">
    <source>
        <dbReference type="ARBA" id="ARBA00022989"/>
    </source>
</evidence>
<evidence type="ECO:0000259" key="13">
    <source>
        <dbReference type="Pfam" id="PF17820"/>
    </source>
</evidence>
<dbReference type="InterPro" id="IPR008915">
    <property type="entry name" value="Peptidase_M50"/>
</dbReference>
<dbReference type="InterPro" id="IPR004387">
    <property type="entry name" value="Pept_M50_Zn"/>
</dbReference>
<gene>
    <name evidence="14" type="ORF">UX45_C0003G0069</name>
</gene>
<keyword evidence="5 11" id="KW-0812">Transmembrane</keyword>
<dbReference type="CDD" id="cd06163">
    <property type="entry name" value="S2P-M50_PDZ_RseP-like"/>
    <property type="match status" value="1"/>
</dbReference>
<comment type="similarity">
    <text evidence="3">Belongs to the peptidase M50B family.</text>
</comment>
<feature type="transmembrane region" description="Helical" evidence="11">
    <location>
        <begin position="333"/>
        <end position="354"/>
    </location>
</feature>
<comment type="subcellular location">
    <subcellularLocation>
        <location evidence="2">Membrane</location>
        <topology evidence="2">Multi-pass membrane protein</topology>
    </subcellularLocation>
</comment>
<dbReference type="InterPro" id="IPR041489">
    <property type="entry name" value="PDZ_6"/>
</dbReference>
<evidence type="ECO:0000259" key="12">
    <source>
        <dbReference type="Pfam" id="PF02163"/>
    </source>
</evidence>
<organism evidence="14 15">
    <name type="scientific">Candidatus Uhrbacteria bacterium GW2011_GWF2_46_218</name>
    <dbReference type="NCBI Taxonomy" id="1619001"/>
    <lineage>
        <taxon>Bacteria</taxon>
        <taxon>Candidatus Uhriibacteriota</taxon>
    </lineage>
</organism>
<evidence type="ECO:0000256" key="4">
    <source>
        <dbReference type="ARBA" id="ARBA00022670"/>
    </source>
</evidence>
<feature type="domain" description="PDZ" evidence="13">
    <location>
        <begin position="140"/>
        <end position="190"/>
    </location>
</feature>
<dbReference type="GO" id="GO:0006508">
    <property type="term" value="P:proteolysis"/>
    <property type="evidence" value="ECO:0007669"/>
    <property type="project" value="UniProtKB-KW"/>
</dbReference>
<evidence type="ECO:0000256" key="9">
    <source>
        <dbReference type="ARBA" id="ARBA00023049"/>
    </source>
</evidence>
<dbReference type="PANTHER" id="PTHR42837">
    <property type="entry name" value="REGULATOR OF SIGMA-E PROTEASE RSEP"/>
    <property type="match status" value="1"/>
</dbReference>
<dbReference type="GO" id="GO:0004222">
    <property type="term" value="F:metalloendopeptidase activity"/>
    <property type="evidence" value="ECO:0007669"/>
    <property type="project" value="InterPro"/>
</dbReference>
<dbReference type="GO" id="GO:0016020">
    <property type="term" value="C:membrane"/>
    <property type="evidence" value="ECO:0007669"/>
    <property type="project" value="UniProtKB-SubCell"/>
</dbReference>
<comment type="caution">
    <text evidence="14">The sequence shown here is derived from an EMBL/GenBank/DDBJ whole genome shotgun (WGS) entry which is preliminary data.</text>
</comment>
<evidence type="ECO:0000256" key="5">
    <source>
        <dbReference type="ARBA" id="ARBA00022692"/>
    </source>
</evidence>
<evidence type="ECO:0000256" key="1">
    <source>
        <dbReference type="ARBA" id="ARBA00001947"/>
    </source>
</evidence>
<feature type="transmembrane region" description="Helical" evidence="11">
    <location>
        <begin position="93"/>
        <end position="119"/>
    </location>
</feature>
<dbReference type="AlphaFoldDB" id="A0A0G1RW44"/>
<dbReference type="Pfam" id="PF02163">
    <property type="entry name" value="Peptidase_M50"/>
    <property type="match status" value="1"/>
</dbReference>
<dbReference type="Pfam" id="PF17820">
    <property type="entry name" value="PDZ_6"/>
    <property type="match status" value="1"/>
</dbReference>
<evidence type="ECO:0000313" key="14">
    <source>
        <dbReference type="EMBL" id="KKU34178.1"/>
    </source>
</evidence>
<dbReference type="Proteomes" id="UP000034705">
    <property type="component" value="Unassembled WGS sequence"/>
</dbReference>